<feature type="non-terminal residue" evidence="1">
    <location>
        <position position="1"/>
    </location>
</feature>
<sequence>YASARASYPTFLPFTESLWLQARWALKGFIDANRWDLVVRLVASDAEVRSNIFKSLLLNSISLLSVSVLDFLLHPLARGRPENWLHRNLGLFYQILWITPVVGVSLYLNGAWCTLVAKRVYTLRYGLSSYVAPPSVSTNTYIAFLHALATSAYRGAMIITSVALSYALGFIPLAGRPAEFVYFAWVDAFYCFEFVWIARGLSLSKRVRHLEEHWAYYLAFGIPVAAFCMWGSALANAAFFALLFPSYIIMATHARPAPDDPYNPSDAPSITHPSPYVPIRVPVFAPVIAIDDAVLR</sequence>
<protein>
    <submittedName>
        <fullName evidence="1">Etoposide-induced protein 2.4-domain-containing protein</fullName>
    </submittedName>
</protein>
<gene>
    <name evidence="1" type="ORF">K488DRAFT_36700</name>
</gene>
<evidence type="ECO:0000313" key="1">
    <source>
        <dbReference type="EMBL" id="KAI0031496.1"/>
    </source>
</evidence>
<evidence type="ECO:0000313" key="2">
    <source>
        <dbReference type="Proteomes" id="UP000814128"/>
    </source>
</evidence>
<reference evidence="1" key="2">
    <citation type="journal article" date="2022" name="New Phytol.">
        <title>Evolutionary transition to the ectomycorrhizal habit in the genomes of a hyperdiverse lineage of mushroom-forming fungi.</title>
        <authorList>
            <person name="Looney B."/>
            <person name="Miyauchi S."/>
            <person name="Morin E."/>
            <person name="Drula E."/>
            <person name="Courty P.E."/>
            <person name="Kohler A."/>
            <person name="Kuo A."/>
            <person name="LaButti K."/>
            <person name="Pangilinan J."/>
            <person name="Lipzen A."/>
            <person name="Riley R."/>
            <person name="Andreopoulos W."/>
            <person name="He G."/>
            <person name="Johnson J."/>
            <person name="Nolan M."/>
            <person name="Tritt A."/>
            <person name="Barry K.W."/>
            <person name="Grigoriev I.V."/>
            <person name="Nagy L.G."/>
            <person name="Hibbett D."/>
            <person name="Henrissat B."/>
            <person name="Matheny P.B."/>
            <person name="Labbe J."/>
            <person name="Martin F.M."/>
        </authorList>
    </citation>
    <scope>NUCLEOTIDE SEQUENCE</scope>
    <source>
        <strain evidence="1">EC-137</strain>
    </source>
</reference>
<comment type="caution">
    <text evidence="1">The sequence shown here is derived from an EMBL/GenBank/DDBJ whole genome shotgun (WGS) entry which is preliminary data.</text>
</comment>
<feature type="non-terminal residue" evidence="1">
    <location>
        <position position="296"/>
    </location>
</feature>
<keyword evidence="2" id="KW-1185">Reference proteome</keyword>
<organism evidence="1 2">
    <name type="scientific">Vararia minispora EC-137</name>
    <dbReference type="NCBI Taxonomy" id="1314806"/>
    <lineage>
        <taxon>Eukaryota</taxon>
        <taxon>Fungi</taxon>
        <taxon>Dikarya</taxon>
        <taxon>Basidiomycota</taxon>
        <taxon>Agaricomycotina</taxon>
        <taxon>Agaricomycetes</taxon>
        <taxon>Russulales</taxon>
        <taxon>Lachnocladiaceae</taxon>
        <taxon>Vararia</taxon>
    </lineage>
</organism>
<reference evidence="1" key="1">
    <citation type="submission" date="2021-02" db="EMBL/GenBank/DDBJ databases">
        <authorList>
            <consortium name="DOE Joint Genome Institute"/>
            <person name="Ahrendt S."/>
            <person name="Looney B.P."/>
            <person name="Miyauchi S."/>
            <person name="Morin E."/>
            <person name="Drula E."/>
            <person name="Courty P.E."/>
            <person name="Chicoki N."/>
            <person name="Fauchery L."/>
            <person name="Kohler A."/>
            <person name="Kuo A."/>
            <person name="Labutti K."/>
            <person name="Pangilinan J."/>
            <person name="Lipzen A."/>
            <person name="Riley R."/>
            <person name="Andreopoulos W."/>
            <person name="He G."/>
            <person name="Johnson J."/>
            <person name="Barry K.W."/>
            <person name="Grigoriev I.V."/>
            <person name="Nagy L."/>
            <person name="Hibbett D."/>
            <person name="Henrissat B."/>
            <person name="Matheny P.B."/>
            <person name="Labbe J."/>
            <person name="Martin F."/>
        </authorList>
    </citation>
    <scope>NUCLEOTIDE SEQUENCE</scope>
    <source>
        <strain evidence="1">EC-137</strain>
    </source>
</reference>
<dbReference type="Proteomes" id="UP000814128">
    <property type="component" value="Unassembled WGS sequence"/>
</dbReference>
<accession>A0ACB8QI50</accession>
<proteinExistence type="predicted"/>
<dbReference type="EMBL" id="MU273578">
    <property type="protein sequence ID" value="KAI0031496.1"/>
    <property type="molecule type" value="Genomic_DNA"/>
</dbReference>
<name>A0ACB8QI50_9AGAM</name>